<name>A0A4C1Y9F5_EUMVA</name>
<evidence type="ECO:0000313" key="3">
    <source>
        <dbReference type="Proteomes" id="UP000299102"/>
    </source>
</evidence>
<organism evidence="2 3">
    <name type="scientific">Eumeta variegata</name>
    <name type="common">Bagworm moth</name>
    <name type="synonym">Eumeta japonica</name>
    <dbReference type="NCBI Taxonomy" id="151549"/>
    <lineage>
        <taxon>Eukaryota</taxon>
        <taxon>Metazoa</taxon>
        <taxon>Ecdysozoa</taxon>
        <taxon>Arthropoda</taxon>
        <taxon>Hexapoda</taxon>
        <taxon>Insecta</taxon>
        <taxon>Pterygota</taxon>
        <taxon>Neoptera</taxon>
        <taxon>Endopterygota</taxon>
        <taxon>Lepidoptera</taxon>
        <taxon>Glossata</taxon>
        <taxon>Ditrysia</taxon>
        <taxon>Tineoidea</taxon>
        <taxon>Psychidae</taxon>
        <taxon>Oiketicinae</taxon>
        <taxon>Eumeta</taxon>
    </lineage>
</organism>
<gene>
    <name evidence="2" type="ORF">EVAR_41158_1</name>
</gene>
<feature type="region of interest" description="Disordered" evidence="1">
    <location>
        <begin position="1"/>
        <end position="20"/>
    </location>
</feature>
<evidence type="ECO:0000313" key="2">
    <source>
        <dbReference type="EMBL" id="GBP72941.1"/>
    </source>
</evidence>
<comment type="caution">
    <text evidence="2">The sequence shown here is derived from an EMBL/GenBank/DDBJ whole genome shotgun (WGS) entry which is preliminary data.</text>
</comment>
<keyword evidence="3" id="KW-1185">Reference proteome</keyword>
<accession>A0A4C1Y9F5</accession>
<sequence>MVASAPLWTTKTSTPCAGDRSDRRVTYHEIWASSRIVDVVATSKSSKPKTRGGKSCPDVILLSQRYRLSGYQSADVPRHSAARRWNDT</sequence>
<reference evidence="2 3" key="1">
    <citation type="journal article" date="2019" name="Commun. Biol.">
        <title>The bagworm genome reveals a unique fibroin gene that provides high tensile strength.</title>
        <authorList>
            <person name="Kono N."/>
            <person name="Nakamura H."/>
            <person name="Ohtoshi R."/>
            <person name="Tomita M."/>
            <person name="Numata K."/>
            <person name="Arakawa K."/>
        </authorList>
    </citation>
    <scope>NUCLEOTIDE SEQUENCE [LARGE SCALE GENOMIC DNA]</scope>
</reference>
<evidence type="ECO:0000256" key="1">
    <source>
        <dbReference type="SAM" id="MobiDB-lite"/>
    </source>
</evidence>
<dbReference type="EMBL" id="BGZK01001161">
    <property type="protein sequence ID" value="GBP72941.1"/>
    <property type="molecule type" value="Genomic_DNA"/>
</dbReference>
<dbReference type="AlphaFoldDB" id="A0A4C1Y9F5"/>
<proteinExistence type="predicted"/>
<dbReference type="Proteomes" id="UP000299102">
    <property type="component" value="Unassembled WGS sequence"/>
</dbReference>
<protein>
    <submittedName>
        <fullName evidence="2">Uncharacterized protein</fullName>
    </submittedName>
</protein>